<comment type="caution">
    <text evidence="7">The sequence shown here is derived from an EMBL/GenBank/DDBJ whole genome shotgun (WGS) entry which is preliminary data.</text>
</comment>
<evidence type="ECO:0000256" key="4">
    <source>
        <dbReference type="ARBA" id="ARBA00022803"/>
    </source>
</evidence>
<dbReference type="SUPFAM" id="SSF51735">
    <property type="entry name" value="NAD(P)-binding Rossmann-fold domains"/>
    <property type="match status" value="1"/>
</dbReference>
<proteinExistence type="predicted"/>
<organism evidence="7 8">
    <name type="scientific">Vitis vinifera</name>
    <name type="common">Grape</name>
    <dbReference type="NCBI Taxonomy" id="29760"/>
    <lineage>
        <taxon>Eukaryota</taxon>
        <taxon>Viridiplantae</taxon>
        <taxon>Streptophyta</taxon>
        <taxon>Embryophyta</taxon>
        <taxon>Tracheophyta</taxon>
        <taxon>Spermatophyta</taxon>
        <taxon>Magnoliopsida</taxon>
        <taxon>eudicotyledons</taxon>
        <taxon>Gunneridae</taxon>
        <taxon>Pentapetalae</taxon>
        <taxon>rosids</taxon>
        <taxon>Vitales</taxon>
        <taxon>Vitaceae</taxon>
        <taxon>Viteae</taxon>
        <taxon>Vitis</taxon>
    </lineage>
</organism>
<evidence type="ECO:0000256" key="2">
    <source>
        <dbReference type="ARBA" id="ARBA00022679"/>
    </source>
</evidence>
<dbReference type="Proteomes" id="UP000288805">
    <property type="component" value="Unassembled WGS sequence"/>
</dbReference>
<dbReference type="Gene3D" id="3.40.50.11380">
    <property type="match status" value="1"/>
</dbReference>
<feature type="domain" description="O-GlcNAc transferase C-terminal" evidence="6">
    <location>
        <begin position="1"/>
        <end position="102"/>
    </location>
</feature>
<reference evidence="7 8" key="1">
    <citation type="journal article" date="2018" name="PLoS Genet.">
        <title>Population sequencing reveals clonal diversity and ancestral inbreeding in the grapevine cultivar Chardonnay.</title>
        <authorList>
            <person name="Roach M.J."/>
            <person name="Johnson D.L."/>
            <person name="Bohlmann J."/>
            <person name="van Vuuren H.J."/>
            <person name="Jones S.J."/>
            <person name="Pretorius I.S."/>
            <person name="Schmidt S.A."/>
            <person name="Borneman A.R."/>
        </authorList>
    </citation>
    <scope>NUCLEOTIDE SEQUENCE [LARGE SCALE GENOMIC DNA]</scope>
    <source>
        <strain evidence="8">cv. Chardonnay</strain>
        <tissue evidence="7">Leaf</tissue>
    </source>
</reference>
<evidence type="ECO:0000313" key="8">
    <source>
        <dbReference type="Proteomes" id="UP000288805"/>
    </source>
</evidence>
<feature type="domain" description="O-GlcNAc transferase C-terminal" evidence="6">
    <location>
        <begin position="106"/>
        <end position="170"/>
    </location>
</feature>
<dbReference type="Gene3D" id="3.40.50.720">
    <property type="entry name" value="NAD(P)-binding Rossmann-like Domain"/>
    <property type="match status" value="1"/>
</dbReference>
<accession>A0A438J9X1</accession>
<evidence type="ECO:0000256" key="1">
    <source>
        <dbReference type="ARBA" id="ARBA00004922"/>
    </source>
</evidence>
<dbReference type="PANTHER" id="PTHR44998:SF1">
    <property type="entry name" value="UDP-N-ACETYLGLUCOSAMINE--PEPTIDE N-ACETYLGLUCOSAMINYLTRANSFERASE 110 KDA SUBUNIT"/>
    <property type="match status" value="1"/>
</dbReference>
<dbReference type="PANTHER" id="PTHR44998">
    <property type="match status" value="1"/>
</dbReference>
<dbReference type="Gene3D" id="3.40.50.2000">
    <property type="entry name" value="Glycogen Phosphorylase B"/>
    <property type="match status" value="1"/>
</dbReference>
<evidence type="ECO:0000313" key="7">
    <source>
        <dbReference type="EMBL" id="RVX05696.1"/>
    </source>
</evidence>
<feature type="compositionally biased region" description="Polar residues" evidence="5">
    <location>
        <begin position="400"/>
        <end position="421"/>
    </location>
</feature>
<dbReference type="EMBL" id="QGNW01000055">
    <property type="protein sequence ID" value="RVX05696.1"/>
    <property type="molecule type" value="Genomic_DNA"/>
</dbReference>
<dbReference type="GO" id="GO:0016757">
    <property type="term" value="F:glycosyltransferase activity"/>
    <property type="evidence" value="ECO:0007669"/>
    <property type="project" value="UniProtKB-KW"/>
</dbReference>
<keyword evidence="3" id="KW-0677">Repeat</keyword>
<sequence>MHNRENVGGFCCVWSQNDSTEWGQRIQSGAEHFIDVSTMSSEMTAKLINEDMIQILINLNGYTKGARNEIFAIQPAPIQVSYMGFPGTTGASYIDYLVIDEFIVSPSSVLWLLRFLASGEMRLRSYAVAQGLQPDRIIFADVAMKHEHIRRSALVDLFLDTPLCNAHTTGRRNSDPRWWAANKKKHVLIKKSVALNEAELDQILEACESNGVKLMDGMMWMPHPRTTKMKVRALPGSIFNKAGVLTPCGHSSTEQLTKRSWIGPSKGFLSAFSKSKSHDKLAMETDKIYAKIQNLSVHWPTTVNPGQSKNPKSTLGFTERIPWQPTTQEPDLASFGDDAHAMIARLLTNDQNFRVIPITDGYRFQQRNKGELMQSGRSQCREVQVASSTSHAQPHEGPWRTTQHAAAQDSIGENSPHTASRNNKEFEDDT</sequence>
<dbReference type="InterPro" id="IPR029489">
    <property type="entry name" value="OGT/SEC/SPY_C"/>
</dbReference>
<dbReference type="InterPro" id="IPR036291">
    <property type="entry name" value="NAD(P)-bd_dom_sf"/>
</dbReference>
<evidence type="ECO:0000259" key="6">
    <source>
        <dbReference type="Pfam" id="PF13844"/>
    </source>
</evidence>
<keyword evidence="7" id="KW-0328">Glycosyltransferase</keyword>
<evidence type="ECO:0000256" key="5">
    <source>
        <dbReference type="SAM" id="MobiDB-lite"/>
    </source>
</evidence>
<keyword evidence="2 7" id="KW-0808">Transferase</keyword>
<comment type="pathway">
    <text evidence="1">Protein modification; protein glycosylation.</text>
</comment>
<dbReference type="AlphaFoldDB" id="A0A438J9X1"/>
<feature type="region of interest" description="Disordered" evidence="5">
    <location>
        <begin position="373"/>
        <end position="430"/>
    </location>
</feature>
<evidence type="ECO:0000256" key="3">
    <source>
        <dbReference type="ARBA" id="ARBA00022737"/>
    </source>
</evidence>
<dbReference type="Pfam" id="PF13844">
    <property type="entry name" value="Glyco_transf_41"/>
    <property type="match status" value="2"/>
</dbReference>
<protein>
    <submittedName>
        <fullName evidence="7">Putative UDP-N-acetylglucosamine--peptide N-acetylglucosaminyltransferase SEC</fullName>
    </submittedName>
</protein>
<gene>
    <name evidence="7" type="primary">SEC_2</name>
    <name evidence="7" type="ORF">CK203_027392</name>
</gene>
<name>A0A438J9X1_VITVI</name>
<keyword evidence="4" id="KW-0802">TPR repeat</keyword>